<dbReference type="PROSITE" id="PS50893">
    <property type="entry name" value="ABC_TRANSPORTER_2"/>
    <property type="match status" value="2"/>
</dbReference>
<evidence type="ECO:0000256" key="1">
    <source>
        <dbReference type="ARBA" id="ARBA00011054"/>
    </source>
</evidence>
<dbReference type="InterPro" id="IPR027417">
    <property type="entry name" value="P-loop_NTPase"/>
</dbReference>
<dbReference type="InterPro" id="IPR003593">
    <property type="entry name" value="AAA+_ATPase"/>
</dbReference>
<evidence type="ECO:0000313" key="12">
    <source>
        <dbReference type="Proteomes" id="UP000298787"/>
    </source>
</evidence>
<reference evidence="11 12" key="1">
    <citation type="submission" date="2019-01" db="EMBL/GenBank/DDBJ databases">
        <title>Genome Assembly of Collichthys lucidus.</title>
        <authorList>
            <person name="Cai M."/>
            <person name="Xiao S."/>
        </authorList>
    </citation>
    <scope>NUCLEOTIDE SEQUENCE [LARGE SCALE GENOMIC DNA]</scope>
    <source>
        <strain evidence="11">JT15FE1705JMU</strain>
        <tissue evidence="11">Muscle</tissue>
    </source>
</reference>
<evidence type="ECO:0000256" key="9">
    <source>
        <dbReference type="SAM" id="MobiDB-lite"/>
    </source>
</evidence>
<dbReference type="GO" id="GO:0005524">
    <property type="term" value="F:ATP binding"/>
    <property type="evidence" value="ECO:0007669"/>
    <property type="project" value="UniProtKB-KW"/>
</dbReference>
<keyword evidence="5 11" id="KW-0067">ATP-binding</keyword>
<dbReference type="PANTHER" id="PTHR19211">
    <property type="entry name" value="ATP-BINDING TRANSPORT PROTEIN-RELATED"/>
    <property type="match status" value="1"/>
</dbReference>
<dbReference type="CDD" id="cd03221">
    <property type="entry name" value="ABCF_EF-3"/>
    <property type="match status" value="2"/>
</dbReference>
<dbReference type="PANTHER" id="PTHR19211:SF117">
    <property type="entry name" value="ATP-BINDING CASSETTE SUB-FAMILY F MEMBER 3"/>
    <property type="match status" value="1"/>
</dbReference>
<sequence length="1063" mass="125288">MSLNMKRNNHHSSQRQVLLDAPVQLSQISADNVTAAEDIQGIWVMKRSQNTTVNAKKLEKAEAKLKAKHERRNEKDTQKSSSPLVLEEASASQASSKKDNRVDQSGKSRSYDIRIENFDVSFGERCLLQGAELSLASGRRYGLIGRNGLGKTTLLKMLASRNLRVPGHISILHVEQEVAGDETLALQSVLESDTLREGLLDEEKRLNARIANGTADGTESVRLSEIYGKLEEIEADKAPARASVILAGLGFSPRMQQQATKEFSGGWRMRLALARALFARPDLLLLDEPTNMLDVRAILWLENYLQTWQSTILVVSHDRNFLNAVVTDIIHLHSQRLDSYRGDYENFIKTKEDRLKNQHREYEAQLQYRHTYRYDLRSTDDTYRYDLRSTDDTYRYDLRSTDDTYRYDLRSTDDTYRYDLRSTDDTYRYDLRSTDDTYRYDLRSTDDTYRYDLRSTDNTYRYDLRSTDNTYRYDLRSTDNTYRYDLRSTDNTYRYDLRSTDNTYRYDLRSTDDTYRYDLRSTDVTYSTATAVHVTYRYDLRSTDDTYRYCHRSTDNTYRYDLRSTDNTYRYDHRSTDNTYRYDLRSTDNTYRYDLRSTDNTYRYDLRSTDDTYRYDLRSTDDTYRYDLRSTDDTYRYDLRSTDYTYRYDLRSTDNTYRYDLRSTDVTYRYDLRSTDNTYRYDLRSTDVTYSTDDTYRYYHRSTDDTYRYYHRSTDVTYRYNHRSTDDTYRYYHRSTDDTYRYNHRSTDNTYRYDLRSTDNTYRYDLRSTDNTYRYDLRSTDDTYRYYHRSTDVTYRPELKPLEKETEVTLSWLDEVEFYYSAELQLFSGLNLSADLESRICIVGENGAGKSTILKLLMGELTPVNGVRQAHRNLKIGYFSQHHVDQLDLNVCSVELLLNRFPGRTEEEYRHQLGGYGITGELATRPVASLSGGQKSRVAFAQMTMPCPNFYILDEPTNHLDMETIEALAKALNKFKGGVILVSHDERLIRLVCKELWVCEAGKVRRIDGGFDEYRDILHEQFKKGVTCEATPPHAHINPAPSITTPVIAANRPPEQTGGRFLL</sequence>
<dbReference type="SUPFAM" id="SSF52540">
    <property type="entry name" value="P-loop containing nucleoside triphosphate hydrolases"/>
    <property type="match status" value="2"/>
</dbReference>
<name>A0A4U5UYR8_COLLU</name>
<keyword evidence="2" id="KW-0597">Phosphoprotein</keyword>
<evidence type="ECO:0000256" key="2">
    <source>
        <dbReference type="ARBA" id="ARBA00022553"/>
    </source>
</evidence>
<dbReference type="GO" id="GO:0051607">
    <property type="term" value="P:defense response to virus"/>
    <property type="evidence" value="ECO:0007669"/>
    <property type="project" value="UniProtKB-KW"/>
</dbReference>
<dbReference type="FunFam" id="3.40.50.300:FF:000104">
    <property type="entry name" value="ATP-binding cassette sub-family F member 3"/>
    <property type="match status" value="1"/>
</dbReference>
<evidence type="ECO:0000256" key="6">
    <source>
        <dbReference type="ARBA" id="ARBA00022990"/>
    </source>
</evidence>
<organism evidence="11 12">
    <name type="scientific">Collichthys lucidus</name>
    <name type="common">Big head croaker</name>
    <name type="synonym">Sciaena lucida</name>
    <dbReference type="NCBI Taxonomy" id="240159"/>
    <lineage>
        <taxon>Eukaryota</taxon>
        <taxon>Metazoa</taxon>
        <taxon>Chordata</taxon>
        <taxon>Craniata</taxon>
        <taxon>Vertebrata</taxon>
        <taxon>Euteleostomi</taxon>
        <taxon>Actinopterygii</taxon>
        <taxon>Neopterygii</taxon>
        <taxon>Teleostei</taxon>
        <taxon>Neoteleostei</taxon>
        <taxon>Acanthomorphata</taxon>
        <taxon>Eupercaria</taxon>
        <taxon>Sciaenidae</taxon>
        <taxon>Collichthys</taxon>
    </lineage>
</organism>
<keyword evidence="12" id="KW-1185">Reference proteome</keyword>
<feature type="domain" description="ABC transporter" evidence="10">
    <location>
        <begin position="113"/>
        <end position="359"/>
    </location>
</feature>
<feature type="compositionally biased region" description="Basic and acidic residues" evidence="9">
    <location>
        <begin position="96"/>
        <end position="106"/>
    </location>
</feature>
<dbReference type="InterPro" id="IPR003439">
    <property type="entry name" value="ABC_transporter-like_ATP-bd"/>
</dbReference>
<dbReference type="Proteomes" id="UP000298787">
    <property type="component" value="Chromosome 13"/>
</dbReference>
<dbReference type="FunFam" id="3.40.50.300:FF:000688">
    <property type="entry name" value="ATP-binding cassette sub-family F member 3"/>
    <property type="match status" value="1"/>
</dbReference>
<evidence type="ECO:0000313" key="11">
    <source>
        <dbReference type="EMBL" id="TKS80506.1"/>
    </source>
</evidence>
<dbReference type="PROSITE" id="PS00211">
    <property type="entry name" value="ABC_TRANSPORTER_1"/>
    <property type="match status" value="2"/>
</dbReference>
<dbReference type="SMART" id="SM00382">
    <property type="entry name" value="AAA"/>
    <property type="match status" value="2"/>
</dbReference>
<gene>
    <name evidence="11" type="ORF">D9C73_014607</name>
</gene>
<dbReference type="InterPro" id="IPR050611">
    <property type="entry name" value="ABCF"/>
</dbReference>
<keyword evidence="6" id="KW-0007">Acetylation</keyword>
<feature type="region of interest" description="Disordered" evidence="9">
    <location>
        <begin position="63"/>
        <end position="106"/>
    </location>
</feature>
<dbReference type="Gene3D" id="3.40.50.300">
    <property type="entry name" value="P-loop containing nucleotide triphosphate hydrolases"/>
    <property type="match status" value="2"/>
</dbReference>
<dbReference type="STRING" id="240159.A0A4U5UYR8"/>
<dbReference type="EMBL" id="CM014090">
    <property type="protein sequence ID" value="TKS80506.1"/>
    <property type="molecule type" value="Genomic_DNA"/>
</dbReference>
<proteinExistence type="inferred from homology"/>
<evidence type="ECO:0000256" key="3">
    <source>
        <dbReference type="ARBA" id="ARBA00022737"/>
    </source>
</evidence>
<dbReference type="Pfam" id="PF00005">
    <property type="entry name" value="ABC_tran"/>
    <property type="match status" value="2"/>
</dbReference>
<dbReference type="AlphaFoldDB" id="A0A4U5UYR8"/>
<evidence type="ECO:0000256" key="4">
    <source>
        <dbReference type="ARBA" id="ARBA00022741"/>
    </source>
</evidence>
<dbReference type="InterPro" id="IPR032781">
    <property type="entry name" value="ABC_tran_Xtn"/>
</dbReference>
<keyword evidence="3" id="KW-0677">Repeat</keyword>
<protein>
    <recommendedName>
        <fullName evidence="8">ATP-binding cassette sub-family F member 3</fullName>
    </recommendedName>
</protein>
<evidence type="ECO:0000256" key="5">
    <source>
        <dbReference type="ARBA" id="ARBA00022840"/>
    </source>
</evidence>
<dbReference type="GO" id="GO:0016887">
    <property type="term" value="F:ATP hydrolysis activity"/>
    <property type="evidence" value="ECO:0007669"/>
    <property type="project" value="InterPro"/>
</dbReference>
<comment type="similarity">
    <text evidence="1">Belongs to the ABC transporter superfamily. ABCF family. EF3 subfamily.</text>
</comment>
<accession>A0A4U5UYR8</accession>
<evidence type="ECO:0000256" key="8">
    <source>
        <dbReference type="ARBA" id="ARBA00073919"/>
    </source>
</evidence>
<evidence type="ECO:0000256" key="7">
    <source>
        <dbReference type="ARBA" id="ARBA00023118"/>
    </source>
</evidence>
<keyword evidence="7" id="KW-0051">Antiviral defense</keyword>
<dbReference type="InterPro" id="IPR017871">
    <property type="entry name" value="ABC_transporter-like_CS"/>
</dbReference>
<dbReference type="Pfam" id="PF12848">
    <property type="entry name" value="ABC_tran_Xtn"/>
    <property type="match status" value="1"/>
</dbReference>
<keyword evidence="4" id="KW-0547">Nucleotide-binding</keyword>
<feature type="domain" description="ABC transporter" evidence="10">
    <location>
        <begin position="811"/>
        <end position="1026"/>
    </location>
</feature>
<evidence type="ECO:0000259" key="10">
    <source>
        <dbReference type="PROSITE" id="PS50893"/>
    </source>
</evidence>
<feature type="compositionally biased region" description="Basic and acidic residues" evidence="9">
    <location>
        <begin position="63"/>
        <end position="78"/>
    </location>
</feature>